<accession>A0A8J6FEZ7</accession>
<protein>
    <submittedName>
        <fullName evidence="1">Uncharacterized protein</fullName>
    </submittedName>
</protein>
<sequence>MRDKVQYNFTQLLSCLTSKILQCNFVYATLGFMTSVGTRIQLLYSEHFYFQFTVYTAPNPDASPILSSPQNCMYALCLLHQGNYRDEHCA</sequence>
<reference evidence="1" key="1">
    <citation type="thesis" date="2020" institute="ProQuest LLC" country="789 East Eisenhower Parkway, Ann Arbor, MI, USA">
        <title>Comparative Genomics and Chromosome Evolution.</title>
        <authorList>
            <person name="Mudd A.B."/>
        </authorList>
    </citation>
    <scope>NUCLEOTIDE SEQUENCE</scope>
    <source>
        <strain evidence="1">HN-11 Male</strain>
        <tissue evidence="1">Kidney and liver</tissue>
    </source>
</reference>
<organism evidence="1 2">
    <name type="scientific">Eleutherodactylus coqui</name>
    <name type="common">Puerto Rican coqui</name>
    <dbReference type="NCBI Taxonomy" id="57060"/>
    <lineage>
        <taxon>Eukaryota</taxon>
        <taxon>Metazoa</taxon>
        <taxon>Chordata</taxon>
        <taxon>Craniata</taxon>
        <taxon>Vertebrata</taxon>
        <taxon>Euteleostomi</taxon>
        <taxon>Amphibia</taxon>
        <taxon>Batrachia</taxon>
        <taxon>Anura</taxon>
        <taxon>Neobatrachia</taxon>
        <taxon>Hyloidea</taxon>
        <taxon>Eleutherodactylidae</taxon>
        <taxon>Eleutherodactylinae</taxon>
        <taxon>Eleutherodactylus</taxon>
        <taxon>Eleutherodactylus</taxon>
    </lineage>
</organism>
<dbReference type="EMBL" id="WNTK01000003">
    <property type="protein sequence ID" value="KAG9486752.1"/>
    <property type="molecule type" value="Genomic_DNA"/>
</dbReference>
<dbReference type="AlphaFoldDB" id="A0A8J6FEZ7"/>
<proteinExistence type="predicted"/>
<evidence type="ECO:0000313" key="1">
    <source>
        <dbReference type="EMBL" id="KAG9486752.1"/>
    </source>
</evidence>
<comment type="caution">
    <text evidence="1">The sequence shown here is derived from an EMBL/GenBank/DDBJ whole genome shotgun (WGS) entry which is preliminary data.</text>
</comment>
<evidence type="ECO:0000313" key="2">
    <source>
        <dbReference type="Proteomes" id="UP000770717"/>
    </source>
</evidence>
<name>A0A8J6FEZ7_ELECQ</name>
<keyword evidence="2" id="KW-1185">Reference proteome</keyword>
<dbReference type="Proteomes" id="UP000770717">
    <property type="component" value="Unassembled WGS sequence"/>
</dbReference>
<gene>
    <name evidence="1" type="ORF">GDO78_006895</name>
</gene>